<dbReference type="EMBL" id="CP073720">
    <property type="protein sequence ID" value="UWP82457.1"/>
    <property type="molecule type" value="Genomic_DNA"/>
</dbReference>
<protein>
    <submittedName>
        <fullName evidence="2">Uncharacterized protein</fullName>
    </submittedName>
</protein>
<evidence type="ECO:0000313" key="3">
    <source>
        <dbReference type="Proteomes" id="UP001059617"/>
    </source>
</evidence>
<dbReference type="Proteomes" id="UP001059617">
    <property type="component" value="Chromosome"/>
</dbReference>
<organism evidence="2 3">
    <name type="scientific">Dactylosporangium fulvum</name>
    <dbReference type="NCBI Taxonomy" id="53359"/>
    <lineage>
        <taxon>Bacteria</taxon>
        <taxon>Bacillati</taxon>
        <taxon>Actinomycetota</taxon>
        <taxon>Actinomycetes</taxon>
        <taxon>Micromonosporales</taxon>
        <taxon>Micromonosporaceae</taxon>
        <taxon>Dactylosporangium</taxon>
    </lineage>
</organism>
<reference evidence="2" key="2">
    <citation type="submission" date="2022-09" db="EMBL/GenBank/DDBJ databases">
        <title>Biosynthetic gene clusters of Dactylosporangioum fulvum.</title>
        <authorList>
            <person name="Caradec T."/>
        </authorList>
    </citation>
    <scope>NUCLEOTIDE SEQUENCE</scope>
    <source>
        <strain evidence="2">NRRL B-16292</strain>
    </source>
</reference>
<keyword evidence="3" id="KW-1185">Reference proteome</keyword>
<evidence type="ECO:0000256" key="1">
    <source>
        <dbReference type="SAM" id="MobiDB-lite"/>
    </source>
</evidence>
<name>A0ABY5VXL5_9ACTN</name>
<accession>A0ABY5VXL5</accession>
<sequence>MRMPAVADDGMVQASTRWPRRTGVGLSPADGTNPAVVFVTEVADDCWADRWLRRHGSSRT</sequence>
<gene>
    <name evidence="2" type="ORF">Dfulv_46715</name>
</gene>
<feature type="region of interest" description="Disordered" evidence="1">
    <location>
        <begin position="1"/>
        <end position="32"/>
    </location>
</feature>
<dbReference type="RefSeq" id="WP_259860227.1">
    <property type="nucleotide sequence ID" value="NZ_BAAAST010000070.1"/>
</dbReference>
<evidence type="ECO:0000313" key="2">
    <source>
        <dbReference type="EMBL" id="UWP82457.1"/>
    </source>
</evidence>
<proteinExistence type="predicted"/>
<reference evidence="2" key="1">
    <citation type="submission" date="2021-04" db="EMBL/GenBank/DDBJ databases">
        <authorList>
            <person name="Hartkoorn R.C."/>
            <person name="Beaudoing E."/>
            <person name="Hot D."/>
        </authorList>
    </citation>
    <scope>NUCLEOTIDE SEQUENCE</scope>
    <source>
        <strain evidence="2">NRRL B-16292</strain>
    </source>
</reference>